<sequence>MEEHTKDYAHNIEAANEHINTYVISNEDWAEADEAKKIRLMNSADRALHARFKGATFPENAIYEFSAYLAIVYNDTNRMQQQGIASFSITGVGSFTFKENNVSSANGQPLSELIPDSVLQLNEAESEDLQLTGRVISWTV</sequence>
<evidence type="ECO:0000313" key="2">
    <source>
        <dbReference type="Proteomes" id="UP000194131"/>
    </source>
</evidence>
<dbReference type="RefSeq" id="WP_002189949.1">
    <property type="nucleotide sequence ID" value="NZ_CP036102.1"/>
</dbReference>
<evidence type="ECO:0000313" key="1">
    <source>
        <dbReference type="EMBL" id="OSX96709.1"/>
    </source>
</evidence>
<dbReference type="EMBL" id="MRWU01000001">
    <property type="protein sequence ID" value="OSX96709.1"/>
    <property type="molecule type" value="Genomic_DNA"/>
</dbReference>
<gene>
    <name evidence="1" type="ORF">S3E15_00340</name>
</gene>
<name>A0AAP7WED4_BACMY</name>
<reference evidence="1 2" key="1">
    <citation type="submission" date="2016-12" db="EMBL/GenBank/DDBJ databases">
        <title>Genome Sequences of Twelve Sporeforming Bacillus Species Isolated from Foods.</title>
        <authorList>
            <person name="De Jong A."/>
            <person name="Holsappel S."/>
            <person name="Kuipers O.P."/>
        </authorList>
    </citation>
    <scope>NUCLEOTIDE SEQUENCE [LARGE SCALE GENOMIC DNA]</scope>
    <source>
        <strain evidence="1 2">S3E15</strain>
    </source>
</reference>
<dbReference type="Proteomes" id="UP000194131">
    <property type="component" value="Unassembled WGS sequence"/>
</dbReference>
<protein>
    <submittedName>
        <fullName evidence="1">Uncharacterized protein</fullName>
    </submittedName>
</protein>
<organism evidence="1 2">
    <name type="scientific">Bacillus mycoides</name>
    <dbReference type="NCBI Taxonomy" id="1405"/>
    <lineage>
        <taxon>Bacteria</taxon>
        <taxon>Bacillati</taxon>
        <taxon>Bacillota</taxon>
        <taxon>Bacilli</taxon>
        <taxon>Bacillales</taxon>
        <taxon>Bacillaceae</taxon>
        <taxon>Bacillus</taxon>
        <taxon>Bacillus cereus group</taxon>
    </lineage>
</organism>
<comment type="caution">
    <text evidence="1">The sequence shown here is derived from an EMBL/GenBank/DDBJ whole genome shotgun (WGS) entry which is preliminary data.</text>
</comment>
<accession>A0AAP7WED4</accession>
<proteinExistence type="predicted"/>
<dbReference type="AlphaFoldDB" id="A0AAP7WED4"/>